<evidence type="ECO:0000256" key="2">
    <source>
        <dbReference type="ARBA" id="ARBA00023002"/>
    </source>
</evidence>
<dbReference type="PANTHER" id="PTHR30466">
    <property type="entry name" value="FLAVIN REDUCTASE"/>
    <property type="match status" value="1"/>
</dbReference>
<dbReference type="GO" id="GO:0010181">
    <property type="term" value="F:FMN binding"/>
    <property type="evidence" value="ECO:0007669"/>
    <property type="project" value="InterPro"/>
</dbReference>
<dbReference type="AlphaFoldDB" id="A0A292GTE1"/>
<protein>
    <submittedName>
        <fullName evidence="4">Flavin reductase-like, FMN-binding</fullName>
    </submittedName>
</protein>
<dbReference type="InterPro" id="IPR002563">
    <property type="entry name" value="Flavin_Rdtase-like_dom"/>
</dbReference>
<keyword evidence="2" id="KW-0560">Oxidoreductase</keyword>
<dbReference type="GO" id="GO:0042602">
    <property type="term" value="F:riboflavin reductase (NADPH) activity"/>
    <property type="evidence" value="ECO:0007669"/>
    <property type="project" value="TreeGrafter"/>
</dbReference>
<evidence type="ECO:0000313" key="4">
    <source>
        <dbReference type="EMBL" id="BBA74542.1"/>
    </source>
</evidence>
<feature type="domain" description="Flavin reductase like" evidence="3">
    <location>
        <begin position="21"/>
        <end position="164"/>
    </location>
</feature>
<dbReference type="SMART" id="SM00903">
    <property type="entry name" value="Flavin_Reduct"/>
    <property type="match status" value="1"/>
</dbReference>
<proteinExistence type="inferred from homology"/>
<name>A0A292GTE1_9HYPH</name>
<evidence type="ECO:0000259" key="3">
    <source>
        <dbReference type="SMART" id="SM00903"/>
    </source>
</evidence>
<evidence type="ECO:0000256" key="1">
    <source>
        <dbReference type="ARBA" id="ARBA00008898"/>
    </source>
</evidence>
<dbReference type="Pfam" id="PF01613">
    <property type="entry name" value="Flavin_Reduct"/>
    <property type="match status" value="1"/>
</dbReference>
<sequence length="168" mass="18583">MNHDEIMDFDALDPARFRQVLSHYPTGVCAVTARLDDGELAGMAIGSFTSVSLDPPLVAFFATTTSASWQKIRSAGRFCVNVLSSGQEWLCRRFSSRDEDKFHDVPHAISCLGNPILEDVLATIECEIHSVIDAGDHSEVRGRVINLRANDGLPLLFYQGKYGYFQSV</sequence>
<accession>A0A292GTE1</accession>
<reference evidence="4" key="1">
    <citation type="submission" date="2016-07" db="EMBL/GenBank/DDBJ databases">
        <title>Genomics reveals synergistic degradation of pyrene by five bacteria in a mangrove sediment-derived bacterial consortium.</title>
        <authorList>
            <person name="Wanapaisan P."/>
            <person name="Vejarano F."/>
            <person name="Chakraborty J."/>
            <person name="Shintani M."/>
            <person name="Muangchinda C."/>
            <person name="Laothamteep N."/>
            <person name="Suzuki-Minakuchi C."/>
            <person name="Inoue K."/>
            <person name="Nojiri H."/>
            <person name="Pinyakong O."/>
        </authorList>
    </citation>
    <scope>NUCLEOTIDE SEQUENCE</scope>
    <source>
        <strain evidence="4">PW1</strain>
    </source>
</reference>
<dbReference type="EMBL" id="LC171369">
    <property type="protein sequence ID" value="BBA74542.1"/>
    <property type="molecule type" value="Genomic_DNA"/>
</dbReference>
<dbReference type="InterPro" id="IPR012349">
    <property type="entry name" value="Split_barrel_FMN-bd"/>
</dbReference>
<dbReference type="Gene3D" id="2.30.110.10">
    <property type="entry name" value="Electron Transport, Fmn-binding Protein, Chain A"/>
    <property type="match status" value="1"/>
</dbReference>
<organism evidence="4">
    <name type="scientific">Ochrobactrum sp. PW1</name>
    <dbReference type="NCBI Taxonomy" id="1882222"/>
    <lineage>
        <taxon>Bacteria</taxon>
        <taxon>Pseudomonadati</taxon>
        <taxon>Pseudomonadota</taxon>
        <taxon>Alphaproteobacteria</taxon>
        <taxon>Hyphomicrobiales</taxon>
        <taxon>Brucellaceae</taxon>
        <taxon>Brucella/Ochrobactrum group</taxon>
        <taxon>Ochrobactrum</taxon>
    </lineage>
</organism>
<dbReference type="PANTHER" id="PTHR30466:SF11">
    <property type="entry name" value="FLAVIN-DEPENDENT MONOOXYGENASE, REDUCTASE SUBUNIT HSAB"/>
    <property type="match status" value="1"/>
</dbReference>
<dbReference type="InterPro" id="IPR050268">
    <property type="entry name" value="NADH-dep_flavin_reductase"/>
</dbReference>
<comment type="similarity">
    <text evidence="1">Belongs to the non-flavoprotein flavin reductase family.</text>
</comment>
<dbReference type="SUPFAM" id="SSF50475">
    <property type="entry name" value="FMN-binding split barrel"/>
    <property type="match status" value="1"/>
</dbReference>